<protein>
    <submittedName>
        <fullName evidence="1">Uncharacterized protein</fullName>
    </submittedName>
</protein>
<proteinExistence type="predicted"/>
<sequence length="233" mass="26803">EFPTLGGNSIYDVALEFPDILLIPVENIRQWISLLKKYNVPTFKVTKATLHIFKTGNYKIVEERLFALSRHSEWKVICCSDNLCKILIQPFGVKRLVEVLCSDQPLKSVNTTIKLGSATGKKRGLPPGELVNYIAKELDLEQKEVKQILHSNKYVPFGLSNSNNLLKLLKDYGFSRQQMINGLEIISFEYREVNKFLEEFAENPEAQPFSEWMDSPYVLHLLMYLIKKNGLFS</sequence>
<evidence type="ECO:0000313" key="2">
    <source>
        <dbReference type="Proteomes" id="UP001497623"/>
    </source>
</evidence>
<comment type="caution">
    <text evidence="1">The sequence shown here is derived from an EMBL/GenBank/DDBJ whole genome shotgun (WGS) entry which is preliminary data.</text>
</comment>
<accession>A0AAV2PTH6</accession>
<organism evidence="1 2">
    <name type="scientific">Meganyctiphanes norvegica</name>
    <name type="common">Northern krill</name>
    <name type="synonym">Thysanopoda norvegica</name>
    <dbReference type="NCBI Taxonomy" id="48144"/>
    <lineage>
        <taxon>Eukaryota</taxon>
        <taxon>Metazoa</taxon>
        <taxon>Ecdysozoa</taxon>
        <taxon>Arthropoda</taxon>
        <taxon>Crustacea</taxon>
        <taxon>Multicrustacea</taxon>
        <taxon>Malacostraca</taxon>
        <taxon>Eumalacostraca</taxon>
        <taxon>Eucarida</taxon>
        <taxon>Euphausiacea</taxon>
        <taxon>Euphausiidae</taxon>
        <taxon>Meganyctiphanes</taxon>
    </lineage>
</organism>
<dbReference type="Proteomes" id="UP001497623">
    <property type="component" value="Unassembled WGS sequence"/>
</dbReference>
<keyword evidence="2" id="KW-1185">Reference proteome</keyword>
<dbReference type="EMBL" id="CAXKWB010001123">
    <property type="protein sequence ID" value="CAL4063384.1"/>
    <property type="molecule type" value="Genomic_DNA"/>
</dbReference>
<dbReference type="AlphaFoldDB" id="A0AAV2PTH6"/>
<name>A0AAV2PTH6_MEGNR</name>
<gene>
    <name evidence="1" type="ORF">MNOR_LOCUS3325</name>
</gene>
<evidence type="ECO:0000313" key="1">
    <source>
        <dbReference type="EMBL" id="CAL4063384.1"/>
    </source>
</evidence>
<feature type="non-terminal residue" evidence="1">
    <location>
        <position position="1"/>
    </location>
</feature>
<reference evidence="1 2" key="1">
    <citation type="submission" date="2024-05" db="EMBL/GenBank/DDBJ databases">
        <authorList>
            <person name="Wallberg A."/>
        </authorList>
    </citation>
    <scope>NUCLEOTIDE SEQUENCE [LARGE SCALE GENOMIC DNA]</scope>
</reference>